<gene>
    <name evidence="3" type="ORF">FHS22_000165</name>
</gene>
<protein>
    <submittedName>
        <fullName evidence="3">Uncharacterized protein</fullName>
    </submittedName>
</protein>
<dbReference type="AlphaFoldDB" id="A0A841CY64"/>
<comment type="caution">
    <text evidence="3">The sequence shown here is derived from an EMBL/GenBank/DDBJ whole genome shotgun (WGS) entry which is preliminary data.</text>
</comment>
<proteinExistence type="predicted"/>
<dbReference type="InterPro" id="IPR009001">
    <property type="entry name" value="Transl_elong_EF1A/Init_IF2_C"/>
</dbReference>
<keyword evidence="1" id="KW-0547">Nucleotide-binding</keyword>
<dbReference type="RefSeq" id="WP_184937402.1">
    <property type="nucleotide sequence ID" value="NZ_BAAAWZ010000001.1"/>
</dbReference>
<evidence type="ECO:0000256" key="2">
    <source>
        <dbReference type="ARBA" id="ARBA00023134"/>
    </source>
</evidence>
<organism evidence="3 4">
    <name type="scientific">Planomonospora venezuelensis</name>
    <dbReference type="NCBI Taxonomy" id="1999"/>
    <lineage>
        <taxon>Bacteria</taxon>
        <taxon>Bacillati</taxon>
        <taxon>Actinomycetota</taxon>
        <taxon>Actinomycetes</taxon>
        <taxon>Streptosporangiales</taxon>
        <taxon>Streptosporangiaceae</taxon>
        <taxon>Planomonospora</taxon>
    </lineage>
</organism>
<evidence type="ECO:0000256" key="1">
    <source>
        <dbReference type="ARBA" id="ARBA00022741"/>
    </source>
</evidence>
<dbReference type="GO" id="GO:0005525">
    <property type="term" value="F:GTP binding"/>
    <property type="evidence" value="ECO:0007669"/>
    <property type="project" value="UniProtKB-KW"/>
</dbReference>
<accession>A0A841CY64</accession>
<evidence type="ECO:0000313" key="3">
    <source>
        <dbReference type="EMBL" id="MBB5960927.1"/>
    </source>
</evidence>
<keyword evidence="2" id="KW-0342">GTP-binding</keyword>
<evidence type="ECO:0000313" key="4">
    <source>
        <dbReference type="Proteomes" id="UP000562352"/>
    </source>
</evidence>
<keyword evidence="4" id="KW-1185">Reference proteome</keyword>
<dbReference type="Proteomes" id="UP000562352">
    <property type="component" value="Unassembled WGS sequence"/>
</dbReference>
<sequence>MDSQDSPLHKAVRLCLVGTRTEEATARAAEVMERLKDDDWEAALVLLEDLGDDCPQSPEFWGLLADAARLLWLQQEVGWYEWRRSEARNGALRAELCLLPAGEGGRKVPVLPGEVLRPMWDIGQRTPEGELSVSIAFLWLEGRTPLEPGGCAPVRLLPLASEHWRHLKPGDVIIMHEMRPPVGMARVIEVMPPVAAAP</sequence>
<name>A0A841CY64_PLAVE</name>
<reference evidence="3 4" key="1">
    <citation type="submission" date="2020-08" db="EMBL/GenBank/DDBJ databases">
        <title>Genomic Encyclopedia of Type Strains, Phase III (KMG-III): the genomes of soil and plant-associated and newly described type strains.</title>
        <authorList>
            <person name="Whitman W."/>
        </authorList>
    </citation>
    <scope>NUCLEOTIDE SEQUENCE [LARGE SCALE GENOMIC DNA]</scope>
    <source>
        <strain evidence="3 4">CECT 3303</strain>
    </source>
</reference>
<dbReference type="EMBL" id="JACHJJ010000001">
    <property type="protein sequence ID" value="MBB5960927.1"/>
    <property type="molecule type" value="Genomic_DNA"/>
</dbReference>
<dbReference type="SUPFAM" id="SSF50465">
    <property type="entry name" value="EF-Tu/eEF-1alpha/eIF2-gamma C-terminal domain"/>
    <property type="match status" value="1"/>
</dbReference>